<evidence type="ECO:0008006" key="4">
    <source>
        <dbReference type="Google" id="ProtNLM"/>
    </source>
</evidence>
<feature type="compositionally biased region" description="Low complexity" evidence="1">
    <location>
        <begin position="257"/>
        <end position="271"/>
    </location>
</feature>
<name>A0AAV2QLD8_MEGNR</name>
<organism evidence="2 3">
    <name type="scientific">Meganyctiphanes norvegica</name>
    <name type="common">Northern krill</name>
    <name type="synonym">Thysanopoda norvegica</name>
    <dbReference type="NCBI Taxonomy" id="48144"/>
    <lineage>
        <taxon>Eukaryota</taxon>
        <taxon>Metazoa</taxon>
        <taxon>Ecdysozoa</taxon>
        <taxon>Arthropoda</taxon>
        <taxon>Crustacea</taxon>
        <taxon>Multicrustacea</taxon>
        <taxon>Malacostraca</taxon>
        <taxon>Eumalacostraca</taxon>
        <taxon>Eucarida</taxon>
        <taxon>Euphausiacea</taxon>
        <taxon>Euphausiidae</taxon>
        <taxon>Meganyctiphanes</taxon>
    </lineage>
</organism>
<comment type="caution">
    <text evidence="2">The sequence shown here is derived from an EMBL/GenBank/DDBJ whole genome shotgun (WGS) entry which is preliminary data.</text>
</comment>
<keyword evidence="3" id="KW-1185">Reference proteome</keyword>
<feature type="compositionally biased region" description="Polar residues" evidence="1">
    <location>
        <begin position="311"/>
        <end position="320"/>
    </location>
</feature>
<evidence type="ECO:0000256" key="1">
    <source>
        <dbReference type="SAM" id="MobiDB-lite"/>
    </source>
</evidence>
<proteinExistence type="predicted"/>
<evidence type="ECO:0000313" key="3">
    <source>
        <dbReference type="Proteomes" id="UP001497623"/>
    </source>
</evidence>
<gene>
    <name evidence="2" type="ORF">MNOR_LOCUS14122</name>
</gene>
<dbReference type="AlphaFoldDB" id="A0AAV2QLD8"/>
<feature type="region of interest" description="Disordered" evidence="1">
    <location>
        <begin position="237"/>
        <end position="351"/>
    </location>
</feature>
<evidence type="ECO:0000313" key="2">
    <source>
        <dbReference type="EMBL" id="CAL4090830.1"/>
    </source>
</evidence>
<protein>
    <recommendedName>
        <fullName evidence="4">WAP domain-containing protein</fullName>
    </recommendedName>
</protein>
<accession>A0AAV2QLD8</accession>
<reference evidence="2 3" key="1">
    <citation type="submission" date="2024-05" db="EMBL/GenBank/DDBJ databases">
        <authorList>
            <person name="Wallberg A."/>
        </authorList>
    </citation>
    <scope>NUCLEOTIDE SEQUENCE [LARGE SCALE GENOMIC DNA]</scope>
</reference>
<dbReference type="EMBL" id="CAXKWB010008353">
    <property type="protein sequence ID" value="CAL4090830.1"/>
    <property type="molecule type" value="Genomic_DNA"/>
</dbReference>
<feature type="compositionally biased region" description="Basic and acidic residues" evidence="1">
    <location>
        <begin position="164"/>
        <end position="174"/>
    </location>
</feature>
<feature type="non-terminal residue" evidence="2">
    <location>
        <position position="1"/>
    </location>
</feature>
<sequence length="523" mass="58165">HECQIDTQCNSREKCCFDPCQAKMMCTASIFNSPLPYMLNDRPHIQPPGPYRPDPIGVLPTVEPKPTGCDRVCTSGAGFKYCCDTGLYAVCPAQNPSHRCHGTFNKPVQRRCKSDSVCGSEEMCCWDKCIGDFTCQDANFISTKPPVPMQKPKVEPQPGTGLDTRPHRPTDRSGGRTSARGPQVHGRPASRPSPETIPISRHHPQSIVSDRPKYDRYSLYFPLLDSRPSTGLKRRQFLRNDKPRGHASLGRSQLQGRPASRPSSESRPISRLQPISIPRNRSKSDRHSLYFPQVAPRLGTSLNTRPFRPNDQPQGQTSVRRLQLEGRSGGRPGPETRPINRPHPQIRPGNRLMGVRPVARPLPGIRPHEDQPMFSGRCSTTECTLSHLILCSIEQKPDLDSLRTFTLCVAGNMDGTKDRRMLLQGTKQCAHIQQYDWGRLTRCSLDRQQSKNGNVVTGDSPGVDVIITSNGDERNTVSNNVLVNGVPVVDDYTGSTMSKTMMGELCVQMTSNPIVAKLCHFMK</sequence>
<feature type="region of interest" description="Disordered" evidence="1">
    <location>
        <begin position="142"/>
        <end position="211"/>
    </location>
</feature>
<dbReference type="Proteomes" id="UP001497623">
    <property type="component" value="Unassembled WGS sequence"/>
</dbReference>